<dbReference type="GO" id="GO:0000209">
    <property type="term" value="P:protein polyubiquitination"/>
    <property type="evidence" value="ECO:0007669"/>
    <property type="project" value="TreeGrafter"/>
</dbReference>
<dbReference type="Proteomes" id="UP001419268">
    <property type="component" value="Unassembled WGS sequence"/>
</dbReference>
<sequence>MEDRPLKEAIVEEFKGGFALIDEDVLQQILSRLPAKSFAFAACVCSSWTRVCARILSRPNLLSALSLNPNLERAVDEAIDRVLAEPIRPHFAIAFVGKKFSLKSIHCRVTRRLGSGIPIIINKTPGIIGADALTDEFREVKWVKGDTENSYNSARNADRGLVLVVGFVPGLRVRAVPLLNLSSGSSLFSSIDKFVTDIKDFATSVSGCSSPVGIIMFADQWFDTKLVLEKLDYAMSKDTAIVGDDGSCGFLYSNGADSIIMVENEQISSKSEEHASKNLGLLAVGLVFAMEKESSHGEIQFSVALSTGVSPLGPIYKGASVRVVNRNNNPDCSTWLTARREGSIEEIGGIRIIQDIDHEVVDDVFTDDLYIGVVRRRKCSIGPEKAKWISSIAFTEVQGRMREYKLADEEHLFVKGDGIKTGDQFQFYQPDPDSALSSRNRVLEDFKALKLDGCSKHEMFKSGCGNRDTEVFGGLIFSCFGRGESFFGHPNVDSSALTDNFPGLPIGGMFCFGEIGRSAVAVRGTPVNCFFHVYSTVYLLMLYKPRKP</sequence>
<organism evidence="2 3">
    <name type="scientific">Stephania cephalantha</name>
    <dbReference type="NCBI Taxonomy" id="152367"/>
    <lineage>
        <taxon>Eukaryota</taxon>
        <taxon>Viridiplantae</taxon>
        <taxon>Streptophyta</taxon>
        <taxon>Embryophyta</taxon>
        <taxon>Tracheophyta</taxon>
        <taxon>Spermatophyta</taxon>
        <taxon>Magnoliopsida</taxon>
        <taxon>Ranunculales</taxon>
        <taxon>Menispermaceae</taxon>
        <taxon>Menispermoideae</taxon>
        <taxon>Cissampelideae</taxon>
        <taxon>Stephania</taxon>
    </lineage>
</organism>
<dbReference type="SUPFAM" id="SSF81383">
    <property type="entry name" value="F-box domain"/>
    <property type="match status" value="1"/>
</dbReference>
<dbReference type="Pfam" id="PF00646">
    <property type="entry name" value="F-box"/>
    <property type="match status" value="1"/>
</dbReference>
<proteinExistence type="predicted"/>
<gene>
    <name evidence="2" type="ORF">Scep_018216</name>
</gene>
<evidence type="ECO:0000313" key="3">
    <source>
        <dbReference type="Proteomes" id="UP001419268"/>
    </source>
</evidence>
<evidence type="ECO:0000259" key="1">
    <source>
        <dbReference type="SMART" id="SM01204"/>
    </source>
</evidence>
<protein>
    <recommendedName>
        <fullName evidence="1">FIST C-domain domain-containing protein</fullName>
    </recommendedName>
</protein>
<dbReference type="GO" id="GO:0032436">
    <property type="term" value="P:positive regulation of proteasomal ubiquitin-dependent protein catabolic process"/>
    <property type="evidence" value="ECO:0007669"/>
    <property type="project" value="TreeGrafter"/>
</dbReference>
<keyword evidence="3" id="KW-1185">Reference proteome</keyword>
<dbReference type="PANTHER" id="PTHR14939:SF5">
    <property type="entry name" value="F-BOX ONLY PROTEIN 22"/>
    <property type="match status" value="1"/>
</dbReference>
<dbReference type="InterPro" id="IPR001810">
    <property type="entry name" value="F-box_dom"/>
</dbReference>
<dbReference type="Pfam" id="PF10442">
    <property type="entry name" value="FIST_C"/>
    <property type="match status" value="1"/>
</dbReference>
<name>A0AAP0ISD5_9MAGN</name>
<dbReference type="AlphaFoldDB" id="A0AAP0ISD5"/>
<reference evidence="2 3" key="1">
    <citation type="submission" date="2024-01" db="EMBL/GenBank/DDBJ databases">
        <title>Genome assemblies of Stephania.</title>
        <authorList>
            <person name="Yang L."/>
        </authorList>
    </citation>
    <scope>NUCLEOTIDE SEQUENCE [LARGE SCALE GENOMIC DNA]</scope>
    <source>
        <strain evidence="2">JXDWG</strain>
        <tissue evidence="2">Leaf</tissue>
    </source>
</reference>
<dbReference type="InterPro" id="IPR019494">
    <property type="entry name" value="FIST_C"/>
</dbReference>
<accession>A0AAP0ISD5</accession>
<dbReference type="InterPro" id="IPR036047">
    <property type="entry name" value="F-box-like_dom_sf"/>
</dbReference>
<comment type="caution">
    <text evidence="2">The sequence shown here is derived from an EMBL/GenBank/DDBJ whole genome shotgun (WGS) entry which is preliminary data.</text>
</comment>
<evidence type="ECO:0000313" key="2">
    <source>
        <dbReference type="EMBL" id="KAK9120123.1"/>
    </source>
</evidence>
<feature type="domain" description="FIST C-domain" evidence="1">
    <location>
        <begin position="381"/>
        <end position="518"/>
    </location>
</feature>
<dbReference type="SMART" id="SM01204">
    <property type="entry name" value="FIST_C"/>
    <property type="match status" value="1"/>
</dbReference>
<dbReference type="EMBL" id="JBBNAG010000007">
    <property type="protein sequence ID" value="KAK9120123.1"/>
    <property type="molecule type" value="Genomic_DNA"/>
</dbReference>
<dbReference type="PANTHER" id="PTHR14939">
    <property type="entry name" value="F-BOX ONLY PROTEIN 22"/>
    <property type="match status" value="1"/>
</dbReference>